<gene>
    <name evidence="1" type="ORF">CHS0354_010825</name>
</gene>
<reference evidence="1" key="2">
    <citation type="journal article" date="2021" name="Genome Biol. Evol.">
        <title>Developing a high-quality reference genome for a parasitic bivalve with doubly uniparental inheritance (Bivalvia: Unionida).</title>
        <authorList>
            <person name="Smith C.H."/>
        </authorList>
    </citation>
    <scope>NUCLEOTIDE SEQUENCE</scope>
    <source>
        <strain evidence="1">CHS0354</strain>
        <tissue evidence="1">Mantle</tissue>
    </source>
</reference>
<organism evidence="1 2">
    <name type="scientific">Potamilus streckersoni</name>
    <dbReference type="NCBI Taxonomy" id="2493646"/>
    <lineage>
        <taxon>Eukaryota</taxon>
        <taxon>Metazoa</taxon>
        <taxon>Spiralia</taxon>
        <taxon>Lophotrochozoa</taxon>
        <taxon>Mollusca</taxon>
        <taxon>Bivalvia</taxon>
        <taxon>Autobranchia</taxon>
        <taxon>Heteroconchia</taxon>
        <taxon>Palaeoheterodonta</taxon>
        <taxon>Unionida</taxon>
        <taxon>Unionoidea</taxon>
        <taxon>Unionidae</taxon>
        <taxon>Ambleminae</taxon>
        <taxon>Lampsilini</taxon>
        <taxon>Potamilus</taxon>
    </lineage>
</organism>
<accession>A0AAE0TAB0</accession>
<dbReference type="EMBL" id="JAEAOA010000675">
    <property type="protein sequence ID" value="KAK3606184.1"/>
    <property type="molecule type" value="Genomic_DNA"/>
</dbReference>
<sequence length="101" mass="11316">MLPIAIWNVSVSYTALPTCWSGGVLPIYPPIFPLLQIKHFDGWLTAMLSACNLHLSSTGSKKICASIVSLWNGREKLEVRKPIMNFPSLVETALLRRVHRN</sequence>
<protein>
    <submittedName>
        <fullName evidence="1">Uncharacterized protein</fullName>
    </submittedName>
</protein>
<evidence type="ECO:0000313" key="1">
    <source>
        <dbReference type="EMBL" id="KAK3606184.1"/>
    </source>
</evidence>
<evidence type="ECO:0000313" key="2">
    <source>
        <dbReference type="Proteomes" id="UP001195483"/>
    </source>
</evidence>
<dbReference type="Proteomes" id="UP001195483">
    <property type="component" value="Unassembled WGS sequence"/>
</dbReference>
<keyword evidence="2" id="KW-1185">Reference proteome</keyword>
<name>A0AAE0TAB0_9BIVA</name>
<comment type="caution">
    <text evidence="1">The sequence shown here is derived from an EMBL/GenBank/DDBJ whole genome shotgun (WGS) entry which is preliminary data.</text>
</comment>
<proteinExistence type="predicted"/>
<reference evidence="1" key="1">
    <citation type="journal article" date="2021" name="Genome Biol. Evol.">
        <title>A High-Quality Reference Genome for a Parasitic Bivalve with Doubly Uniparental Inheritance (Bivalvia: Unionida).</title>
        <authorList>
            <person name="Smith C.H."/>
        </authorList>
    </citation>
    <scope>NUCLEOTIDE SEQUENCE</scope>
    <source>
        <strain evidence="1">CHS0354</strain>
    </source>
</reference>
<reference evidence="1" key="3">
    <citation type="submission" date="2023-05" db="EMBL/GenBank/DDBJ databases">
        <authorList>
            <person name="Smith C.H."/>
        </authorList>
    </citation>
    <scope>NUCLEOTIDE SEQUENCE</scope>
    <source>
        <strain evidence="1">CHS0354</strain>
        <tissue evidence="1">Mantle</tissue>
    </source>
</reference>
<dbReference type="AlphaFoldDB" id="A0AAE0TAB0"/>